<protein>
    <submittedName>
        <fullName evidence="1">Uncharacterized protein</fullName>
    </submittedName>
</protein>
<name>A0A438HAE2_VITVI</name>
<organism evidence="1 2">
    <name type="scientific">Vitis vinifera</name>
    <name type="common">Grape</name>
    <dbReference type="NCBI Taxonomy" id="29760"/>
    <lineage>
        <taxon>Eukaryota</taxon>
        <taxon>Viridiplantae</taxon>
        <taxon>Streptophyta</taxon>
        <taxon>Embryophyta</taxon>
        <taxon>Tracheophyta</taxon>
        <taxon>Spermatophyta</taxon>
        <taxon>Magnoliopsida</taxon>
        <taxon>eudicotyledons</taxon>
        <taxon>Gunneridae</taxon>
        <taxon>Pentapetalae</taxon>
        <taxon>rosids</taxon>
        <taxon>Vitales</taxon>
        <taxon>Vitaceae</taxon>
        <taxon>Viteae</taxon>
        <taxon>Vitis</taxon>
    </lineage>
</organism>
<dbReference type="Proteomes" id="UP000288805">
    <property type="component" value="Unassembled WGS sequence"/>
</dbReference>
<evidence type="ECO:0000313" key="2">
    <source>
        <dbReference type="Proteomes" id="UP000288805"/>
    </source>
</evidence>
<evidence type="ECO:0000313" key="1">
    <source>
        <dbReference type="EMBL" id="RVW81422.1"/>
    </source>
</evidence>
<dbReference type="AlphaFoldDB" id="A0A438HAE2"/>
<gene>
    <name evidence="1" type="ORF">CK203_035223</name>
</gene>
<dbReference type="EMBL" id="QGNW01000253">
    <property type="protein sequence ID" value="RVW81422.1"/>
    <property type="molecule type" value="Genomic_DNA"/>
</dbReference>
<comment type="caution">
    <text evidence="1">The sequence shown here is derived from an EMBL/GenBank/DDBJ whole genome shotgun (WGS) entry which is preliminary data.</text>
</comment>
<accession>A0A438HAE2</accession>
<sequence>MGEVGALVLLNLSMIGRWKRWKGCFVAWMGRRLMWVRRIG</sequence>
<proteinExistence type="predicted"/>
<reference evidence="1 2" key="1">
    <citation type="journal article" date="2018" name="PLoS Genet.">
        <title>Population sequencing reveals clonal diversity and ancestral inbreeding in the grapevine cultivar Chardonnay.</title>
        <authorList>
            <person name="Roach M.J."/>
            <person name="Johnson D.L."/>
            <person name="Bohlmann J."/>
            <person name="van Vuuren H.J."/>
            <person name="Jones S.J."/>
            <person name="Pretorius I.S."/>
            <person name="Schmidt S.A."/>
            <person name="Borneman A.R."/>
        </authorList>
    </citation>
    <scope>NUCLEOTIDE SEQUENCE [LARGE SCALE GENOMIC DNA]</scope>
    <source>
        <strain evidence="2">cv. Chardonnay</strain>
        <tissue evidence="1">Leaf</tissue>
    </source>
</reference>